<organism evidence="1 2">
    <name type="scientific">Eumeta variegata</name>
    <name type="common">Bagworm moth</name>
    <name type="synonym">Eumeta japonica</name>
    <dbReference type="NCBI Taxonomy" id="151549"/>
    <lineage>
        <taxon>Eukaryota</taxon>
        <taxon>Metazoa</taxon>
        <taxon>Ecdysozoa</taxon>
        <taxon>Arthropoda</taxon>
        <taxon>Hexapoda</taxon>
        <taxon>Insecta</taxon>
        <taxon>Pterygota</taxon>
        <taxon>Neoptera</taxon>
        <taxon>Endopterygota</taxon>
        <taxon>Lepidoptera</taxon>
        <taxon>Glossata</taxon>
        <taxon>Ditrysia</taxon>
        <taxon>Tineoidea</taxon>
        <taxon>Psychidae</taxon>
        <taxon>Oiketicinae</taxon>
        <taxon>Eumeta</taxon>
    </lineage>
</organism>
<accession>A0A4C1TKJ8</accession>
<keyword evidence="2" id="KW-1185">Reference proteome</keyword>
<comment type="caution">
    <text evidence="1">The sequence shown here is derived from an EMBL/GenBank/DDBJ whole genome shotgun (WGS) entry which is preliminary data.</text>
</comment>
<dbReference type="AlphaFoldDB" id="A0A4C1TKJ8"/>
<reference evidence="1 2" key="1">
    <citation type="journal article" date="2019" name="Commun. Biol.">
        <title>The bagworm genome reveals a unique fibroin gene that provides high tensile strength.</title>
        <authorList>
            <person name="Kono N."/>
            <person name="Nakamura H."/>
            <person name="Ohtoshi R."/>
            <person name="Tomita M."/>
            <person name="Numata K."/>
            <person name="Arakawa K."/>
        </authorList>
    </citation>
    <scope>NUCLEOTIDE SEQUENCE [LARGE SCALE GENOMIC DNA]</scope>
</reference>
<dbReference type="EMBL" id="BGZK01000065">
    <property type="protein sequence ID" value="GBP14635.1"/>
    <property type="molecule type" value="Genomic_DNA"/>
</dbReference>
<dbReference type="Proteomes" id="UP000299102">
    <property type="component" value="Unassembled WGS sequence"/>
</dbReference>
<protein>
    <submittedName>
        <fullName evidence="1">Uncharacterized protein</fullName>
    </submittedName>
</protein>
<gene>
    <name evidence="1" type="ORF">EVAR_93506_1</name>
</gene>
<evidence type="ECO:0000313" key="2">
    <source>
        <dbReference type="Proteomes" id="UP000299102"/>
    </source>
</evidence>
<sequence length="234" mass="26768">MHKVRVCKSRERLTYAARKFYKHPRRFPRAGCQDNYVIMEFALTKASHHSRAPALAERNQCYDTSRRNSPSYLVWPEAGRRTSCEIENIINLLLAVLREWTASLPETLCSACSTRDRRTYAFSHYRNGTLLRRPRPRPGGVCLQSRVAVSAADADSATAFGCRRRRSGPHHRGQAVYDFSLCADAYRIGLSPRNLLSLIDFLYEDVARRLVMYGSRYVIYCFATDTVCERNSAG</sequence>
<name>A0A4C1TKJ8_EUMVA</name>
<evidence type="ECO:0000313" key="1">
    <source>
        <dbReference type="EMBL" id="GBP14635.1"/>
    </source>
</evidence>
<proteinExistence type="predicted"/>